<organism evidence="2">
    <name type="scientific">bioreactor metagenome</name>
    <dbReference type="NCBI Taxonomy" id="1076179"/>
    <lineage>
        <taxon>unclassified sequences</taxon>
        <taxon>metagenomes</taxon>
        <taxon>ecological metagenomes</taxon>
    </lineage>
</organism>
<protein>
    <recommendedName>
        <fullName evidence="1">HTH crp-type domain-containing protein</fullName>
    </recommendedName>
</protein>
<feature type="domain" description="HTH crp-type" evidence="1">
    <location>
        <begin position="1"/>
        <end position="35"/>
    </location>
</feature>
<dbReference type="InterPro" id="IPR036390">
    <property type="entry name" value="WH_DNA-bd_sf"/>
</dbReference>
<evidence type="ECO:0000313" key="2">
    <source>
        <dbReference type="EMBL" id="MPN52674.1"/>
    </source>
</evidence>
<dbReference type="SUPFAM" id="SSF46785">
    <property type="entry name" value="Winged helix' DNA-binding domain"/>
    <property type="match status" value="1"/>
</dbReference>
<evidence type="ECO:0000259" key="1">
    <source>
        <dbReference type="PROSITE" id="PS51063"/>
    </source>
</evidence>
<dbReference type="PROSITE" id="PS51063">
    <property type="entry name" value="HTH_CRP_2"/>
    <property type="match status" value="1"/>
</dbReference>
<reference evidence="2" key="1">
    <citation type="submission" date="2019-08" db="EMBL/GenBank/DDBJ databases">
        <authorList>
            <person name="Kucharzyk K."/>
            <person name="Murdoch R.W."/>
            <person name="Higgins S."/>
            <person name="Loffler F."/>
        </authorList>
    </citation>
    <scope>NUCLEOTIDE SEQUENCE</scope>
</reference>
<sequence length="46" mass="5348">MMGTHRVTVTKYLNHFKALGIVDYKYEKIRVINQDKLRNLAIGGLE</sequence>
<dbReference type="AlphaFoldDB" id="A0A645IWA3"/>
<dbReference type="Gene3D" id="1.10.10.10">
    <property type="entry name" value="Winged helix-like DNA-binding domain superfamily/Winged helix DNA-binding domain"/>
    <property type="match status" value="1"/>
</dbReference>
<dbReference type="EMBL" id="VSSQ01119006">
    <property type="protein sequence ID" value="MPN52674.1"/>
    <property type="molecule type" value="Genomic_DNA"/>
</dbReference>
<dbReference type="GO" id="GO:0003677">
    <property type="term" value="F:DNA binding"/>
    <property type="evidence" value="ECO:0007669"/>
    <property type="project" value="InterPro"/>
</dbReference>
<dbReference type="GO" id="GO:0006355">
    <property type="term" value="P:regulation of DNA-templated transcription"/>
    <property type="evidence" value="ECO:0007669"/>
    <property type="project" value="InterPro"/>
</dbReference>
<gene>
    <name evidence="2" type="ORF">SDC9_200336</name>
</gene>
<accession>A0A645IWA3</accession>
<name>A0A645IWA3_9ZZZZ</name>
<dbReference type="InterPro" id="IPR012318">
    <property type="entry name" value="HTH_CRP"/>
</dbReference>
<dbReference type="Pfam" id="PF13545">
    <property type="entry name" value="HTH_Crp_2"/>
    <property type="match status" value="1"/>
</dbReference>
<dbReference type="InterPro" id="IPR036388">
    <property type="entry name" value="WH-like_DNA-bd_sf"/>
</dbReference>
<comment type="caution">
    <text evidence="2">The sequence shown here is derived from an EMBL/GenBank/DDBJ whole genome shotgun (WGS) entry which is preliminary data.</text>
</comment>
<proteinExistence type="predicted"/>